<accession>A6K3E4</accession>
<protein>
    <submittedName>
        <fullName evidence="2">RCG51842</fullName>
    </submittedName>
</protein>
<name>A6K3E4_RAT</name>
<dbReference type="Proteomes" id="UP000234681">
    <property type="component" value="Chromosome 2"/>
</dbReference>
<dbReference type="AlphaFoldDB" id="A6K3E4"/>
<evidence type="ECO:0000256" key="1">
    <source>
        <dbReference type="SAM" id="MobiDB-lite"/>
    </source>
</evidence>
<organism evidence="2 3">
    <name type="scientific">Rattus norvegicus</name>
    <name type="common">Rat</name>
    <dbReference type="NCBI Taxonomy" id="10116"/>
    <lineage>
        <taxon>Eukaryota</taxon>
        <taxon>Metazoa</taxon>
        <taxon>Chordata</taxon>
        <taxon>Craniata</taxon>
        <taxon>Vertebrata</taxon>
        <taxon>Euteleostomi</taxon>
        <taxon>Mammalia</taxon>
        <taxon>Eutheria</taxon>
        <taxon>Euarchontoglires</taxon>
        <taxon>Glires</taxon>
        <taxon>Rodentia</taxon>
        <taxon>Myomorpha</taxon>
        <taxon>Muroidea</taxon>
        <taxon>Muridae</taxon>
        <taxon>Murinae</taxon>
        <taxon>Rattus</taxon>
    </lineage>
</organism>
<evidence type="ECO:0000313" key="3">
    <source>
        <dbReference type="Proteomes" id="UP000234681"/>
    </source>
</evidence>
<proteinExistence type="predicted"/>
<dbReference type="EMBL" id="CH474015">
    <property type="protein sequence ID" value="EDL85556.1"/>
    <property type="molecule type" value="Genomic_DNA"/>
</dbReference>
<feature type="region of interest" description="Disordered" evidence="1">
    <location>
        <begin position="66"/>
        <end position="89"/>
    </location>
</feature>
<evidence type="ECO:0000313" key="2">
    <source>
        <dbReference type="EMBL" id="EDL85556.1"/>
    </source>
</evidence>
<sequence length="89" mass="9353">MGFPDSKWQPRGEHVMSSWAVKSRAVHQPVFLEGIRSPGTGATDGSEVPCGFWETNSGFPTIAISRPAAHSSPGMPLAAEGLDGDAETT</sequence>
<gene>
    <name evidence="2" type="ORF">rCG_51842</name>
</gene>
<reference evidence="2 3" key="1">
    <citation type="submission" date="2005-09" db="EMBL/GenBank/DDBJ databases">
        <authorList>
            <person name="Mural R.J."/>
            <person name="Li P.W."/>
            <person name="Adams M.D."/>
            <person name="Amanatides P.G."/>
            <person name="Baden-Tillson H."/>
            <person name="Barnstead M."/>
            <person name="Chin S.H."/>
            <person name="Dew I."/>
            <person name="Evans C.A."/>
            <person name="Ferriera S."/>
            <person name="Flanigan M."/>
            <person name="Fosler C."/>
            <person name="Glodek A."/>
            <person name="Gu Z."/>
            <person name="Holt R.A."/>
            <person name="Jennings D."/>
            <person name="Kraft C.L."/>
            <person name="Lu F."/>
            <person name="Nguyen T."/>
            <person name="Nusskern D.R."/>
            <person name="Pfannkoch C.M."/>
            <person name="Sitter C."/>
            <person name="Sutton G.G."/>
            <person name="Venter J.C."/>
            <person name="Wang Z."/>
            <person name="Woodage T."/>
            <person name="Zheng X.H."/>
            <person name="Zhong F."/>
        </authorList>
    </citation>
    <scope>NUCLEOTIDE SEQUENCE [LARGE SCALE GENOMIC DNA]</scope>
    <source>
        <strain>BN</strain>
        <strain evidence="3">Sprague-Dawley</strain>
    </source>
</reference>